<name>A0ABT8ZQW7_9SPHN</name>
<evidence type="ECO:0000313" key="1">
    <source>
        <dbReference type="EMBL" id="MDO7836483.1"/>
    </source>
</evidence>
<dbReference type="Proteomes" id="UP001176471">
    <property type="component" value="Unassembled WGS sequence"/>
</dbReference>
<accession>A0ABT8ZQW7</accession>
<sequence length="83" mass="9259">MLNDPDLRYTFADGGGQRPAVVVHPGLIMTDLGKHLTPEDFENICETLRDYREYIQQIKTLEAGAMDGRLRVRTNGDANASPL</sequence>
<evidence type="ECO:0000313" key="2">
    <source>
        <dbReference type="Proteomes" id="UP001176471"/>
    </source>
</evidence>
<dbReference type="RefSeq" id="WP_304536894.1">
    <property type="nucleotide sequence ID" value="NZ_JAUQOM010000008.1"/>
</dbReference>
<reference evidence="1" key="1">
    <citation type="submission" date="2023-07" db="EMBL/GenBank/DDBJ databases">
        <title>Bacterial whole genome sequence for Sphingobium sp. HBC34.</title>
        <authorList>
            <person name="Le V."/>
            <person name="Ko S.-R."/>
            <person name="Ahn C.-Y."/>
            <person name="Oh H.-M."/>
        </authorList>
    </citation>
    <scope>NUCLEOTIDE SEQUENCE</scope>
    <source>
        <strain evidence="1">HBC34</strain>
    </source>
</reference>
<organism evidence="1 2">
    <name type="scientific">Sphingobium cyanobacteriorum</name>
    <dbReference type="NCBI Taxonomy" id="3063954"/>
    <lineage>
        <taxon>Bacteria</taxon>
        <taxon>Pseudomonadati</taxon>
        <taxon>Pseudomonadota</taxon>
        <taxon>Alphaproteobacteria</taxon>
        <taxon>Sphingomonadales</taxon>
        <taxon>Sphingomonadaceae</taxon>
        <taxon>Sphingobium</taxon>
    </lineage>
</organism>
<protein>
    <submittedName>
        <fullName evidence="1">Uncharacterized protein</fullName>
    </submittedName>
</protein>
<gene>
    <name evidence="1" type="ORF">Q4610_15655</name>
</gene>
<keyword evidence="2" id="KW-1185">Reference proteome</keyword>
<proteinExistence type="predicted"/>
<dbReference type="EMBL" id="JAUQOM010000008">
    <property type="protein sequence ID" value="MDO7836483.1"/>
    <property type="molecule type" value="Genomic_DNA"/>
</dbReference>
<comment type="caution">
    <text evidence="1">The sequence shown here is derived from an EMBL/GenBank/DDBJ whole genome shotgun (WGS) entry which is preliminary data.</text>
</comment>